<comment type="caution">
    <text evidence="1">The sequence shown here is derived from an EMBL/GenBank/DDBJ whole genome shotgun (WGS) entry which is preliminary data.</text>
</comment>
<accession>A0A7Y0YCH8</accession>
<proteinExistence type="predicted"/>
<name>A0A7Y0YCH8_9ACTO</name>
<evidence type="ECO:0000313" key="2">
    <source>
        <dbReference type="Proteomes" id="UP000553981"/>
    </source>
</evidence>
<dbReference type="AlphaFoldDB" id="A0A7Y0YCH8"/>
<reference evidence="1 2" key="1">
    <citation type="submission" date="2020-04" db="EMBL/GenBank/DDBJ databases">
        <title>Antimicrobial susceptibility and clonality of vaginal-derived multi-drug resistant Mobiluncus isolates in China.</title>
        <authorList>
            <person name="Zhang X."/>
        </authorList>
    </citation>
    <scope>NUCLEOTIDE SEQUENCE [LARGE SCALE GENOMIC DNA]</scope>
    <source>
        <strain evidence="1 2">19</strain>
    </source>
</reference>
<dbReference type="Proteomes" id="UP000553981">
    <property type="component" value="Unassembled WGS sequence"/>
</dbReference>
<organism evidence="1 2">
    <name type="scientific">Mobiluncus curtisii</name>
    <dbReference type="NCBI Taxonomy" id="2051"/>
    <lineage>
        <taxon>Bacteria</taxon>
        <taxon>Bacillati</taxon>
        <taxon>Actinomycetota</taxon>
        <taxon>Actinomycetes</taxon>
        <taxon>Actinomycetales</taxon>
        <taxon>Actinomycetaceae</taxon>
        <taxon>Mobiluncus</taxon>
    </lineage>
</organism>
<gene>
    <name evidence="1" type="ORF">HHJ67_06945</name>
</gene>
<dbReference type="RefSeq" id="WP_169770725.1">
    <property type="nucleotide sequence ID" value="NZ_JABCUI010000003.1"/>
</dbReference>
<protein>
    <submittedName>
        <fullName evidence="1">Uncharacterized protein</fullName>
    </submittedName>
</protein>
<dbReference type="EMBL" id="JABCUI010000003">
    <property type="protein sequence ID" value="NMW87491.1"/>
    <property type="molecule type" value="Genomic_DNA"/>
</dbReference>
<evidence type="ECO:0000313" key="1">
    <source>
        <dbReference type="EMBL" id="NMW87491.1"/>
    </source>
</evidence>
<sequence length="73" mass="7991">MKLINDYVSDSVRLYAFTHRKSLSAFARDFGINRSTLQAKISGKNPWTLSEADDLARMGVDVPALGSLDGAKC</sequence>